<dbReference type="AlphaFoldDB" id="A0A0E9XZG9"/>
<dbReference type="EMBL" id="GBXM01000533">
    <property type="protein sequence ID" value="JAI08045.1"/>
    <property type="molecule type" value="Transcribed_RNA"/>
</dbReference>
<accession>A0A0E9XZG9</accession>
<evidence type="ECO:0000313" key="1">
    <source>
        <dbReference type="EMBL" id="JAI08045.1"/>
    </source>
</evidence>
<proteinExistence type="predicted"/>
<sequence length="27" mass="2814">MLGKSPGPGGDTERLTALEELDVILCV</sequence>
<protein>
    <submittedName>
        <fullName evidence="1">Uncharacterized protein</fullName>
    </submittedName>
</protein>
<reference evidence="1" key="2">
    <citation type="journal article" date="2015" name="Fish Shellfish Immunol.">
        <title>Early steps in the European eel (Anguilla anguilla)-Vibrio vulnificus interaction in the gills: Role of the RtxA13 toxin.</title>
        <authorList>
            <person name="Callol A."/>
            <person name="Pajuelo D."/>
            <person name="Ebbesson L."/>
            <person name="Teles M."/>
            <person name="MacKenzie S."/>
            <person name="Amaro C."/>
        </authorList>
    </citation>
    <scope>NUCLEOTIDE SEQUENCE</scope>
</reference>
<organism evidence="1">
    <name type="scientific">Anguilla anguilla</name>
    <name type="common">European freshwater eel</name>
    <name type="synonym">Muraena anguilla</name>
    <dbReference type="NCBI Taxonomy" id="7936"/>
    <lineage>
        <taxon>Eukaryota</taxon>
        <taxon>Metazoa</taxon>
        <taxon>Chordata</taxon>
        <taxon>Craniata</taxon>
        <taxon>Vertebrata</taxon>
        <taxon>Euteleostomi</taxon>
        <taxon>Actinopterygii</taxon>
        <taxon>Neopterygii</taxon>
        <taxon>Teleostei</taxon>
        <taxon>Anguilliformes</taxon>
        <taxon>Anguillidae</taxon>
        <taxon>Anguilla</taxon>
    </lineage>
</organism>
<reference evidence="1" key="1">
    <citation type="submission" date="2014-11" db="EMBL/GenBank/DDBJ databases">
        <authorList>
            <person name="Amaro Gonzalez C."/>
        </authorList>
    </citation>
    <scope>NUCLEOTIDE SEQUENCE</scope>
</reference>
<name>A0A0E9XZG9_ANGAN</name>